<proteinExistence type="predicted"/>
<keyword evidence="3" id="KW-1185">Reference proteome</keyword>
<evidence type="ECO:0000313" key="3">
    <source>
        <dbReference type="Proteomes" id="UP000604481"/>
    </source>
</evidence>
<keyword evidence="1" id="KW-0472">Membrane</keyword>
<comment type="caution">
    <text evidence="2">The sequence shown here is derived from an EMBL/GenBank/DDBJ whole genome shotgun (WGS) entry which is preliminary data.</text>
</comment>
<dbReference type="AlphaFoldDB" id="A0A8J7FKQ3"/>
<feature type="transmembrane region" description="Helical" evidence="1">
    <location>
        <begin position="7"/>
        <end position="28"/>
    </location>
</feature>
<sequence>MLKKQSGISFVGFIIIAIFVALAAVLAFKVVPAYLEFFTIKKAINSVARDGVGKAPDEIRGSFARHAEIEYIKAVNPQDLVINNSGGALVVSVSYEQVVPVVANVSLLFSFEASSKAKGE</sequence>
<accession>A0A8J7FKQ3</accession>
<reference evidence="2 3" key="1">
    <citation type="submission" date="2020-10" db="EMBL/GenBank/DDBJ databases">
        <title>The genome sequence of Chitinilyticum litopenaei 4Y14.</title>
        <authorList>
            <person name="Liu Y."/>
        </authorList>
    </citation>
    <scope>NUCLEOTIDE SEQUENCE [LARGE SCALE GENOMIC DNA]</scope>
    <source>
        <strain evidence="2 3">4Y14</strain>
    </source>
</reference>
<keyword evidence="1" id="KW-0812">Transmembrane</keyword>
<keyword evidence="1" id="KW-1133">Transmembrane helix</keyword>
<dbReference type="InterPro" id="IPR032314">
    <property type="entry name" value="DUF4845"/>
</dbReference>
<dbReference type="Proteomes" id="UP000604481">
    <property type="component" value="Unassembled WGS sequence"/>
</dbReference>
<name>A0A8J7FKQ3_9NEIS</name>
<evidence type="ECO:0000313" key="2">
    <source>
        <dbReference type="EMBL" id="MBE9609812.1"/>
    </source>
</evidence>
<dbReference type="EMBL" id="JADFUA010000005">
    <property type="protein sequence ID" value="MBE9609812.1"/>
    <property type="molecule type" value="Genomic_DNA"/>
</dbReference>
<evidence type="ECO:0000256" key="1">
    <source>
        <dbReference type="SAM" id="Phobius"/>
    </source>
</evidence>
<gene>
    <name evidence="2" type="ORF">INR99_10660</name>
</gene>
<organism evidence="2 3">
    <name type="scientific">Chitinilyticum piscinae</name>
    <dbReference type="NCBI Taxonomy" id="2866724"/>
    <lineage>
        <taxon>Bacteria</taxon>
        <taxon>Pseudomonadati</taxon>
        <taxon>Pseudomonadota</taxon>
        <taxon>Betaproteobacteria</taxon>
        <taxon>Neisseriales</taxon>
        <taxon>Chitinibacteraceae</taxon>
        <taxon>Chitinilyticum</taxon>
    </lineage>
</organism>
<dbReference type="Pfam" id="PF16137">
    <property type="entry name" value="DUF4845"/>
    <property type="match status" value="1"/>
</dbReference>
<protein>
    <submittedName>
        <fullName evidence="2">DUF4845 domain-containing protein</fullName>
    </submittedName>
</protein>
<dbReference type="RefSeq" id="WP_194116333.1">
    <property type="nucleotide sequence ID" value="NZ_JADFUA010000005.1"/>
</dbReference>